<name>A0A399EGA9_9DEIN</name>
<dbReference type="AlphaFoldDB" id="A0A399EGA9"/>
<evidence type="ECO:0000313" key="2">
    <source>
        <dbReference type="Proteomes" id="UP000265341"/>
    </source>
</evidence>
<gene>
    <name evidence="1" type="ORF">Mrose_03596</name>
</gene>
<reference evidence="1 2" key="1">
    <citation type="submission" date="2018-08" db="EMBL/GenBank/DDBJ databases">
        <title>Meiothermus roseus NBRC 110900 genome sequencing project.</title>
        <authorList>
            <person name="Da Costa M.S."/>
            <person name="Albuquerque L."/>
            <person name="Raposo P."/>
            <person name="Froufe H.J.C."/>
            <person name="Barroso C.S."/>
            <person name="Egas C."/>
        </authorList>
    </citation>
    <scope>NUCLEOTIDE SEQUENCE [LARGE SCALE GENOMIC DNA]</scope>
    <source>
        <strain evidence="1 2">NBRC 110900</strain>
    </source>
</reference>
<sequence length="210" mass="23943">MGITHYWRVRPEALEQALPAVARDLAALRPYLPPLQGRGRGEEAVLQPDLVYFNGLEPADYEDFVLTPRDHTEDGRIFGFCKTGFVEQRPYGRAVMAALALLKWHCPEAAVNSDLLVADWDEPCRLVVRQLGYPVDPFWVLEREAWRLRDGGGREFLAEGERDPQHMLIWLDDLARQGALPLQPPFRVVGPADGFAERRPHPHIRSVYLL</sequence>
<dbReference type="OrthoDB" id="30720at2"/>
<dbReference type="Proteomes" id="UP000265341">
    <property type="component" value="Unassembled WGS sequence"/>
</dbReference>
<evidence type="ECO:0000313" key="1">
    <source>
        <dbReference type="EMBL" id="RIH81282.1"/>
    </source>
</evidence>
<proteinExistence type="predicted"/>
<protein>
    <submittedName>
        <fullName evidence="1">Uncharacterized protein</fullName>
    </submittedName>
</protein>
<dbReference type="RefSeq" id="WP_119280669.1">
    <property type="nucleotide sequence ID" value="NZ_QWLA01000168.1"/>
</dbReference>
<dbReference type="EMBL" id="QWLA01000168">
    <property type="protein sequence ID" value="RIH81282.1"/>
    <property type="molecule type" value="Genomic_DNA"/>
</dbReference>
<accession>A0A399EGA9</accession>
<keyword evidence="2" id="KW-1185">Reference proteome</keyword>
<organism evidence="1 2">
    <name type="scientific">Calidithermus roseus</name>
    <dbReference type="NCBI Taxonomy" id="1644118"/>
    <lineage>
        <taxon>Bacteria</taxon>
        <taxon>Thermotogati</taxon>
        <taxon>Deinococcota</taxon>
        <taxon>Deinococci</taxon>
        <taxon>Thermales</taxon>
        <taxon>Thermaceae</taxon>
        <taxon>Calidithermus</taxon>
    </lineage>
</organism>
<comment type="caution">
    <text evidence="1">The sequence shown here is derived from an EMBL/GenBank/DDBJ whole genome shotgun (WGS) entry which is preliminary data.</text>
</comment>